<reference evidence="1" key="1">
    <citation type="submission" date="2014-09" db="EMBL/GenBank/DDBJ databases">
        <authorList>
            <person name="Magalhaes I.L.F."/>
            <person name="Oliveira U."/>
            <person name="Santos F.R."/>
            <person name="Vidigal T.H.D.A."/>
            <person name="Brescovit A.D."/>
            <person name="Santos A.J."/>
        </authorList>
    </citation>
    <scope>NUCLEOTIDE SEQUENCE</scope>
    <source>
        <tissue evidence="1">Shoot tissue taken approximately 20 cm above the soil surface</tissue>
    </source>
</reference>
<name>A0A0A9ABW7_ARUDO</name>
<protein>
    <submittedName>
        <fullName evidence="1">Uncharacterized protein</fullName>
    </submittedName>
</protein>
<dbReference type="EMBL" id="GBRH01248761">
    <property type="protein sequence ID" value="JAD49134.1"/>
    <property type="molecule type" value="Transcribed_RNA"/>
</dbReference>
<evidence type="ECO:0000313" key="1">
    <source>
        <dbReference type="EMBL" id="JAD49134.1"/>
    </source>
</evidence>
<dbReference type="AlphaFoldDB" id="A0A0A9ABW7"/>
<reference evidence="1" key="2">
    <citation type="journal article" date="2015" name="Data Brief">
        <title>Shoot transcriptome of the giant reed, Arundo donax.</title>
        <authorList>
            <person name="Barrero R.A."/>
            <person name="Guerrero F.D."/>
            <person name="Moolhuijzen P."/>
            <person name="Goolsby J.A."/>
            <person name="Tidwell J."/>
            <person name="Bellgard S.E."/>
            <person name="Bellgard M.I."/>
        </authorList>
    </citation>
    <scope>NUCLEOTIDE SEQUENCE</scope>
    <source>
        <tissue evidence="1">Shoot tissue taken approximately 20 cm above the soil surface</tissue>
    </source>
</reference>
<proteinExistence type="predicted"/>
<organism evidence="1">
    <name type="scientific">Arundo donax</name>
    <name type="common">Giant reed</name>
    <name type="synonym">Donax arundinaceus</name>
    <dbReference type="NCBI Taxonomy" id="35708"/>
    <lineage>
        <taxon>Eukaryota</taxon>
        <taxon>Viridiplantae</taxon>
        <taxon>Streptophyta</taxon>
        <taxon>Embryophyta</taxon>
        <taxon>Tracheophyta</taxon>
        <taxon>Spermatophyta</taxon>
        <taxon>Magnoliopsida</taxon>
        <taxon>Liliopsida</taxon>
        <taxon>Poales</taxon>
        <taxon>Poaceae</taxon>
        <taxon>PACMAD clade</taxon>
        <taxon>Arundinoideae</taxon>
        <taxon>Arundineae</taxon>
        <taxon>Arundo</taxon>
    </lineage>
</organism>
<sequence>MCSTHPKTYISSNCSPS</sequence>
<accession>A0A0A9ABW7</accession>